<dbReference type="PANTHER" id="PTHR22803">
    <property type="entry name" value="MANNOSE, PHOSPHOLIPASE, LECTIN RECEPTOR RELATED"/>
    <property type="match status" value="1"/>
</dbReference>
<dbReference type="InterPro" id="IPR016187">
    <property type="entry name" value="CTDL_fold"/>
</dbReference>
<evidence type="ECO:0000313" key="3">
    <source>
        <dbReference type="EnsemblMetazoa" id="XP_038065027.1"/>
    </source>
</evidence>
<dbReference type="InterPro" id="IPR001304">
    <property type="entry name" value="C-type_lectin-like"/>
</dbReference>
<dbReference type="SMART" id="SM00034">
    <property type="entry name" value="CLECT"/>
    <property type="match status" value="1"/>
</dbReference>
<dbReference type="OMA" id="AHENSKW"/>
<dbReference type="SUPFAM" id="SSF56436">
    <property type="entry name" value="C-type lectin-like"/>
    <property type="match status" value="1"/>
</dbReference>
<dbReference type="Pfam" id="PF00059">
    <property type="entry name" value="Lectin_C"/>
    <property type="match status" value="1"/>
</dbReference>
<feature type="signal peptide" evidence="1">
    <location>
        <begin position="1"/>
        <end position="21"/>
    </location>
</feature>
<name>A0A914AMR2_PATMI</name>
<dbReference type="GeneID" id="119735399"/>
<protein>
    <recommendedName>
        <fullName evidence="2">C-type lectin domain-containing protein</fullName>
    </recommendedName>
</protein>
<evidence type="ECO:0000313" key="4">
    <source>
        <dbReference type="Proteomes" id="UP000887568"/>
    </source>
</evidence>
<keyword evidence="1" id="KW-0732">Signal</keyword>
<accession>A0A914AMR2</accession>
<dbReference type="Gene3D" id="3.10.100.10">
    <property type="entry name" value="Mannose-Binding Protein A, subunit A"/>
    <property type="match status" value="1"/>
</dbReference>
<feature type="chain" id="PRO_5037320981" description="C-type lectin domain-containing protein" evidence="1">
    <location>
        <begin position="22"/>
        <end position="158"/>
    </location>
</feature>
<proteinExistence type="predicted"/>
<dbReference type="PROSITE" id="PS50041">
    <property type="entry name" value="C_TYPE_LECTIN_2"/>
    <property type="match status" value="1"/>
</dbReference>
<dbReference type="Proteomes" id="UP000887568">
    <property type="component" value="Unplaced"/>
</dbReference>
<dbReference type="OrthoDB" id="6052692at2759"/>
<feature type="domain" description="C-type lectin" evidence="2">
    <location>
        <begin position="31"/>
        <end position="154"/>
    </location>
</feature>
<organism evidence="3 4">
    <name type="scientific">Patiria miniata</name>
    <name type="common">Bat star</name>
    <name type="synonym">Asterina miniata</name>
    <dbReference type="NCBI Taxonomy" id="46514"/>
    <lineage>
        <taxon>Eukaryota</taxon>
        <taxon>Metazoa</taxon>
        <taxon>Echinodermata</taxon>
        <taxon>Eleutherozoa</taxon>
        <taxon>Asterozoa</taxon>
        <taxon>Asteroidea</taxon>
        <taxon>Valvatacea</taxon>
        <taxon>Valvatida</taxon>
        <taxon>Asterinidae</taxon>
        <taxon>Patiria</taxon>
    </lineage>
</organism>
<reference evidence="3" key="1">
    <citation type="submission" date="2022-11" db="UniProtKB">
        <authorList>
            <consortium name="EnsemblMetazoa"/>
        </authorList>
    </citation>
    <scope>IDENTIFICATION</scope>
</reference>
<evidence type="ECO:0000256" key="1">
    <source>
        <dbReference type="SAM" id="SignalP"/>
    </source>
</evidence>
<dbReference type="EnsemblMetazoa" id="XM_038209099.1">
    <property type="protein sequence ID" value="XP_038065027.1"/>
    <property type="gene ID" value="LOC119735399"/>
</dbReference>
<dbReference type="AlphaFoldDB" id="A0A914AMR2"/>
<dbReference type="InterPro" id="IPR016186">
    <property type="entry name" value="C-type_lectin-like/link_sf"/>
</dbReference>
<evidence type="ECO:0000259" key="2">
    <source>
        <dbReference type="PROSITE" id="PS50041"/>
    </source>
</evidence>
<sequence>MAFLRCSFLFLMLIGLGLAQAEECPPFWNRFGSHCYRFFGHNKTWQEAENHCQMFFNRHAQGHLASIKSQVEFNLVLTMWKTSLPPPILGLYLGGIKTDSFFSWSDDPNNGIAGFVAWLPNEPNNSGGMEDCMATTVDGWNDVPCTETFPHVCKIRIE</sequence>
<keyword evidence="4" id="KW-1185">Reference proteome</keyword>
<dbReference type="InterPro" id="IPR050111">
    <property type="entry name" value="C-type_lectin/snaclec_domain"/>
</dbReference>
<dbReference type="RefSeq" id="XP_038065027.1">
    <property type="nucleotide sequence ID" value="XM_038209099.1"/>
</dbReference>